<feature type="region of interest" description="Disordered" evidence="1">
    <location>
        <begin position="1"/>
        <end position="20"/>
    </location>
</feature>
<evidence type="ECO:0000256" key="1">
    <source>
        <dbReference type="SAM" id="MobiDB-lite"/>
    </source>
</evidence>
<sequence length="87" mass="9209">MHIDRQAVTPLGDRGATVGGDISIMQKSDMITHSAGGRGWPGVAGGRCCNQSLKHGLRTDRKTKLRTVIGTGPDATQRAEVGRAELK</sequence>
<proteinExistence type="predicted"/>
<dbReference type="Proteomes" id="UP000314294">
    <property type="component" value="Unassembled WGS sequence"/>
</dbReference>
<protein>
    <submittedName>
        <fullName evidence="2">Uncharacterized protein</fullName>
    </submittedName>
</protein>
<evidence type="ECO:0000313" key="2">
    <source>
        <dbReference type="EMBL" id="TNN41661.1"/>
    </source>
</evidence>
<organism evidence="2 3">
    <name type="scientific">Liparis tanakae</name>
    <name type="common">Tanaka's snailfish</name>
    <dbReference type="NCBI Taxonomy" id="230148"/>
    <lineage>
        <taxon>Eukaryota</taxon>
        <taxon>Metazoa</taxon>
        <taxon>Chordata</taxon>
        <taxon>Craniata</taxon>
        <taxon>Vertebrata</taxon>
        <taxon>Euteleostomi</taxon>
        <taxon>Actinopterygii</taxon>
        <taxon>Neopterygii</taxon>
        <taxon>Teleostei</taxon>
        <taxon>Neoteleostei</taxon>
        <taxon>Acanthomorphata</taxon>
        <taxon>Eupercaria</taxon>
        <taxon>Perciformes</taxon>
        <taxon>Cottioidei</taxon>
        <taxon>Cottales</taxon>
        <taxon>Liparidae</taxon>
        <taxon>Liparis</taxon>
    </lineage>
</organism>
<dbReference type="EMBL" id="SRLO01001089">
    <property type="protein sequence ID" value="TNN41661.1"/>
    <property type="molecule type" value="Genomic_DNA"/>
</dbReference>
<accession>A0A4Z2FKW7</accession>
<gene>
    <name evidence="2" type="ORF">EYF80_048159</name>
</gene>
<keyword evidence="3" id="KW-1185">Reference proteome</keyword>
<evidence type="ECO:0000313" key="3">
    <source>
        <dbReference type="Proteomes" id="UP000314294"/>
    </source>
</evidence>
<comment type="caution">
    <text evidence="2">The sequence shown here is derived from an EMBL/GenBank/DDBJ whole genome shotgun (WGS) entry which is preliminary data.</text>
</comment>
<reference evidence="2 3" key="1">
    <citation type="submission" date="2019-03" db="EMBL/GenBank/DDBJ databases">
        <title>First draft genome of Liparis tanakae, snailfish: a comprehensive survey of snailfish specific genes.</title>
        <authorList>
            <person name="Kim W."/>
            <person name="Song I."/>
            <person name="Jeong J.-H."/>
            <person name="Kim D."/>
            <person name="Kim S."/>
            <person name="Ryu S."/>
            <person name="Song J.Y."/>
            <person name="Lee S.K."/>
        </authorList>
    </citation>
    <scope>NUCLEOTIDE SEQUENCE [LARGE SCALE GENOMIC DNA]</scope>
    <source>
        <tissue evidence="2">Muscle</tissue>
    </source>
</reference>
<name>A0A4Z2FKW7_9TELE</name>
<dbReference type="AlphaFoldDB" id="A0A4Z2FKW7"/>